<dbReference type="GO" id="GO:0071034">
    <property type="term" value="P:CUT catabolic process"/>
    <property type="evidence" value="ECO:0007669"/>
    <property type="project" value="EnsemblFungi"/>
</dbReference>
<sequence>MSDTEKAEPVNSVDPSEAEDDRTADAEGPLSNDEEQEPKEAADESEDHEDVSVDQNGSGDVNVNEENENEPEQDKEQQEANEEEVSNDADESEEEEEQEEEENDDDDEEQSSQDEDKEEADQNAQAQSEDSENSSTSEELKTTSSDPSSKDENVQHDLLQRQAQYIMDSNMLNVPEFQEATSENKITALVNMLNSNPETAMPMPVEVQAHGQPQAAPQQAYENPSSGSSRPDLDGPMSPIERERYAQYLHGENKITEMHDIPPKSRLFIGNLPLKNVSKEDLFRIFSPYGHILQINIKNAFGFIQYNNPQSVRNAIQSESQEQNFGKKLILEISSSNARPQYDHGDHGTNSSSTFISSSKRPFQHEENDAADMYNDNQGYKKSKRRVPACVIYVKRTADRNYANEVFNHFRRGTELDTDMIFLKPRMELRRMINEVAHDGAWGVILVNKTRNVDIQTFYKGPQGETKFDEYVSISADDAVAIFNNLKPSRGSAGAMPIGAANPYAQPPAAMPQQAPSQGYYGGYGMPPMQQQAPPPPQQPFVQQGYGMPMSNQGYAAPPPAPMAQPYGRYQGSTPTMEPALNQPQLSSLLGGNGGGQMNQQQLLAAIQNLPPNVVSNLLSMAQQQQQQQQPQTQQQLLGLLQSMQGQQPPQQQQPAVYPPMGQPGPSMNDNYGQHSSMGSVPAQHQHASPPPPLPQQQQQQQRQQTSPGNNVQSLLDSLAKLQK</sequence>
<feature type="domain" description="RRM" evidence="4">
    <location>
        <begin position="265"/>
        <end position="336"/>
    </location>
</feature>
<organism evidence="5 6">
    <name type="scientific">Torulaspora delbrueckii</name>
    <name type="common">Yeast</name>
    <name type="synonym">Candida colliculosa</name>
    <dbReference type="NCBI Taxonomy" id="4950"/>
    <lineage>
        <taxon>Eukaryota</taxon>
        <taxon>Fungi</taxon>
        <taxon>Dikarya</taxon>
        <taxon>Ascomycota</taxon>
        <taxon>Saccharomycotina</taxon>
        <taxon>Saccharomycetes</taxon>
        <taxon>Saccharomycetales</taxon>
        <taxon>Saccharomycetaceae</taxon>
        <taxon>Torulaspora</taxon>
    </lineage>
</organism>
<dbReference type="CDD" id="cd12342">
    <property type="entry name" value="RRM_Nab3p"/>
    <property type="match status" value="1"/>
</dbReference>
<feature type="region of interest" description="Disordered" evidence="3">
    <location>
        <begin position="208"/>
        <end position="238"/>
    </location>
</feature>
<feature type="compositionally biased region" description="Low complexity" evidence="3">
    <location>
        <begin position="645"/>
        <end position="656"/>
    </location>
</feature>
<reference evidence="5 6" key="1">
    <citation type="journal article" date="2011" name="Proc. Natl. Acad. Sci. U.S.A.">
        <title>Evolutionary erosion of yeast sex chromosomes by mating-type switching accidents.</title>
        <authorList>
            <person name="Gordon J.L."/>
            <person name="Armisen D."/>
            <person name="Proux-Wera E."/>
            <person name="Oheigeartaigh S.S."/>
            <person name="Byrne K.P."/>
            <person name="Wolfe K.H."/>
        </authorList>
    </citation>
    <scope>NUCLEOTIDE SEQUENCE [LARGE SCALE GENOMIC DNA]</scope>
    <source>
        <strain evidence="6">ATCC 10662 / CBS 1146 / NBRC 0425 / NCYC 2629 / NRRL Y-866</strain>
    </source>
</reference>
<gene>
    <name evidence="5" type="primary">TDEL0G01520</name>
    <name evidence="5" type="ORF">TDEL_0G01520</name>
</gene>
<dbReference type="GO" id="GO:0005737">
    <property type="term" value="C:cytoplasm"/>
    <property type="evidence" value="ECO:0007669"/>
    <property type="project" value="EnsemblFungi"/>
</dbReference>
<evidence type="ECO:0000313" key="5">
    <source>
        <dbReference type="EMBL" id="CCE93519.1"/>
    </source>
</evidence>
<dbReference type="Pfam" id="PF00076">
    <property type="entry name" value="RRM_1"/>
    <property type="match status" value="1"/>
</dbReference>
<dbReference type="GO" id="GO:0001068">
    <property type="term" value="F:transcription regulatory region RNA binding"/>
    <property type="evidence" value="ECO:0007669"/>
    <property type="project" value="EnsemblFungi"/>
</dbReference>
<feature type="region of interest" description="Disordered" evidence="3">
    <location>
        <begin position="645"/>
        <end position="724"/>
    </location>
</feature>
<dbReference type="Gene3D" id="3.40.50.800">
    <property type="entry name" value="Anticodon-binding domain"/>
    <property type="match status" value="1"/>
</dbReference>
<dbReference type="InParanoid" id="G8ZYP4"/>
<dbReference type="GO" id="GO:0030847">
    <property type="term" value="P:termination of RNA polymerase II transcription, exosome-dependent"/>
    <property type="evidence" value="ECO:0007669"/>
    <property type="project" value="EnsemblFungi"/>
</dbReference>
<evidence type="ECO:0000256" key="1">
    <source>
        <dbReference type="ARBA" id="ARBA00022884"/>
    </source>
</evidence>
<dbReference type="GO" id="GO:0034472">
    <property type="term" value="P:snRNA 3'-end processing"/>
    <property type="evidence" value="ECO:0007669"/>
    <property type="project" value="EnsemblFungi"/>
</dbReference>
<dbReference type="GO" id="GO:0042780">
    <property type="term" value="P:tRNA 3'-end processing"/>
    <property type="evidence" value="ECO:0007669"/>
    <property type="project" value="EnsemblFungi"/>
</dbReference>
<feature type="region of interest" description="Disordered" evidence="3">
    <location>
        <begin position="1"/>
        <end position="155"/>
    </location>
</feature>
<dbReference type="OrthoDB" id="10044938at2759"/>
<dbReference type="GO" id="GO:0071041">
    <property type="term" value="P:antisense RNA transcript catabolic process"/>
    <property type="evidence" value="ECO:0007669"/>
    <property type="project" value="EnsemblFungi"/>
</dbReference>
<protein>
    <recommendedName>
        <fullName evidence="4">RRM domain-containing protein</fullName>
    </recommendedName>
</protein>
<keyword evidence="6" id="KW-1185">Reference proteome</keyword>
<keyword evidence="1 2" id="KW-0694">RNA-binding</keyword>
<dbReference type="GO" id="GO:0071028">
    <property type="term" value="P:nuclear mRNA surveillance"/>
    <property type="evidence" value="ECO:0007669"/>
    <property type="project" value="EnsemblFungi"/>
</dbReference>
<dbReference type="SUPFAM" id="SSF54928">
    <property type="entry name" value="RNA-binding domain, RBD"/>
    <property type="match status" value="1"/>
</dbReference>
<name>G8ZYP4_TORDE</name>
<dbReference type="RefSeq" id="XP_003682730.1">
    <property type="nucleotide sequence ID" value="XM_003682682.1"/>
</dbReference>
<dbReference type="STRING" id="1076872.G8ZYP4"/>
<evidence type="ECO:0000259" key="4">
    <source>
        <dbReference type="PROSITE" id="PS50102"/>
    </source>
</evidence>
<evidence type="ECO:0000256" key="2">
    <source>
        <dbReference type="PROSITE-ProRule" id="PRU00176"/>
    </source>
</evidence>
<feature type="compositionally biased region" description="Acidic residues" evidence="3">
    <location>
        <begin position="32"/>
        <end position="49"/>
    </location>
</feature>
<dbReference type="SMART" id="SM00360">
    <property type="entry name" value="RRM"/>
    <property type="match status" value="1"/>
</dbReference>
<dbReference type="PROSITE" id="PS50102">
    <property type="entry name" value="RRM"/>
    <property type="match status" value="1"/>
</dbReference>
<dbReference type="GO" id="GO:0031124">
    <property type="term" value="P:mRNA 3'-end processing"/>
    <property type="evidence" value="ECO:0007669"/>
    <property type="project" value="EnsemblFungi"/>
</dbReference>
<proteinExistence type="predicted"/>
<dbReference type="PANTHER" id="PTHR13968">
    <property type="entry name" value="HETEROGENEOUS NUCLEAR RIBONUCLEOPROTEIN"/>
    <property type="match status" value="1"/>
</dbReference>
<dbReference type="GO" id="GO:0031126">
    <property type="term" value="P:sno(s)RNA 3'-end processing"/>
    <property type="evidence" value="ECO:0007669"/>
    <property type="project" value="EnsemblFungi"/>
</dbReference>
<dbReference type="GO" id="GO:0035649">
    <property type="term" value="C:Nrd1 complex"/>
    <property type="evidence" value="ECO:0007669"/>
    <property type="project" value="EnsemblFungi"/>
</dbReference>
<dbReference type="Proteomes" id="UP000005627">
    <property type="component" value="Chromosome 7"/>
</dbReference>
<dbReference type="InterPro" id="IPR035979">
    <property type="entry name" value="RBD_domain_sf"/>
</dbReference>
<feature type="compositionally biased region" description="Low complexity" evidence="3">
    <location>
        <begin position="133"/>
        <end position="145"/>
    </location>
</feature>
<dbReference type="GeneID" id="11504656"/>
<evidence type="ECO:0000256" key="3">
    <source>
        <dbReference type="SAM" id="MobiDB-lite"/>
    </source>
</evidence>
<feature type="region of interest" description="Disordered" evidence="3">
    <location>
        <begin position="524"/>
        <end position="594"/>
    </location>
</feature>
<dbReference type="HOGENOM" id="CLU_016358_0_0_1"/>
<dbReference type="GO" id="GO:0005634">
    <property type="term" value="C:nucleus"/>
    <property type="evidence" value="ECO:0007669"/>
    <property type="project" value="EnsemblFungi"/>
</dbReference>
<dbReference type="InterPro" id="IPR000504">
    <property type="entry name" value="RRM_dom"/>
</dbReference>
<dbReference type="eggNOG" id="KOG0118">
    <property type="taxonomic scope" value="Eukaryota"/>
</dbReference>
<dbReference type="SUPFAM" id="SSF52954">
    <property type="entry name" value="Class II aaRS ABD-related"/>
    <property type="match status" value="1"/>
</dbReference>
<dbReference type="Gene3D" id="3.30.70.330">
    <property type="match status" value="1"/>
</dbReference>
<dbReference type="FunCoup" id="G8ZYP4">
    <property type="interactions" value="395"/>
</dbReference>
<dbReference type="PANTHER" id="PTHR13968:SF26">
    <property type="entry name" value="RRM DOMAIN-CONTAINING PROTEIN"/>
    <property type="match status" value="1"/>
</dbReference>
<feature type="compositionally biased region" description="Low complexity" evidence="3">
    <location>
        <begin position="208"/>
        <end position="220"/>
    </location>
</feature>
<dbReference type="InterPro" id="IPR012677">
    <property type="entry name" value="Nucleotide-bd_a/b_plait_sf"/>
</dbReference>
<accession>G8ZYP4</accession>
<dbReference type="EMBL" id="HE616748">
    <property type="protein sequence ID" value="CCE93519.1"/>
    <property type="molecule type" value="Genomic_DNA"/>
</dbReference>
<dbReference type="InterPro" id="IPR036621">
    <property type="entry name" value="Anticodon-bd_dom_sf"/>
</dbReference>
<feature type="compositionally biased region" description="Polar residues" evidence="3">
    <location>
        <begin position="666"/>
        <end position="679"/>
    </location>
</feature>
<feature type="compositionally biased region" description="Acidic residues" evidence="3">
    <location>
        <begin position="79"/>
        <end position="121"/>
    </location>
</feature>
<feature type="compositionally biased region" description="Low complexity" evidence="3">
    <location>
        <begin position="696"/>
        <end position="708"/>
    </location>
</feature>
<dbReference type="InterPro" id="IPR051186">
    <property type="entry name" value="RRM_HNRPC/RALY_subfam"/>
</dbReference>
<dbReference type="AlphaFoldDB" id="G8ZYP4"/>
<dbReference type="InterPro" id="IPR034167">
    <property type="entry name" value="Nab3_RRM"/>
</dbReference>
<dbReference type="KEGG" id="tdl:TDEL_0G01520"/>
<evidence type="ECO:0000313" key="6">
    <source>
        <dbReference type="Proteomes" id="UP000005627"/>
    </source>
</evidence>